<dbReference type="GO" id="GO:0005737">
    <property type="term" value="C:cytoplasm"/>
    <property type="evidence" value="ECO:0007669"/>
    <property type="project" value="UniProtKB-ARBA"/>
</dbReference>
<keyword evidence="4 9" id="KW-0645">Protease</keyword>
<keyword evidence="3 9" id="KW-0031">Aminopeptidase</keyword>
<gene>
    <name evidence="11" type="ORF">A4V02_08040</name>
</gene>
<evidence type="ECO:0000256" key="8">
    <source>
        <dbReference type="ARBA" id="ARBA00023049"/>
    </source>
</evidence>
<evidence type="ECO:0000256" key="4">
    <source>
        <dbReference type="ARBA" id="ARBA00022670"/>
    </source>
</evidence>
<dbReference type="OrthoDB" id="9764268at2"/>
<dbReference type="EC" id="3.4.11.-" evidence="10"/>
<sequence length="436" mass="47718">MTAREAEGLIDFLNASPCNFWAVDTIRRILADNGYTELDMADSWSGKLKPEGRYFVVKNSSAIFAFRIGDGTPSSSFRIISAHSDSPGFRIKPAPEMKCDGGVVKLNTEVYGGPILYTWFDRPLSVAGRVMLRGIDPLHPATRLVRFDDPMLTIPHLAIHFNRSVNEGNPLSKQKDMLPVIGIIDRQTNAAGMVLRMVADRLAVDPEQILDCDLSLYDTTPAQRWGSNGEFISSGRLDDLSMAYAAMRAMLLSTDTIKPEPTVRVMAIFDNEETGSGTKQGAASPILHTIMMRIVEAFGGTFEDFSRAVAESFMISADNAHAVHPNYVEKHDPTNHPVVGGGPVIKINANCKYMTDADSSAVFRAICEQAEVPYQYFVNHSDVAGGSTLGNILTSKIDLRGVDMGAAIWAMHSVRETASAADNAHIIRAFTQFYTC</sequence>
<dbReference type="SUPFAM" id="SSF53187">
    <property type="entry name" value="Zn-dependent exopeptidases"/>
    <property type="match status" value="1"/>
</dbReference>
<dbReference type="GO" id="GO:0004177">
    <property type="term" value="F:aminopeptidase activity"/>
    <property type="evidence" value="ECO:0007669"/>
    <property type="project" value="UniProtKB-KW"/>
</dbReference>
<keyword evidence="6 9" id="KW-0378">Hydrolase</keyword>
<dbReference type="AlphaFoldDB" id="A0A1B1SD87"/>
<accession>A0A1B1SD87</accession>
<dbReference type="GO" id="GO:0008237">
    <property type="term" value="F:metallopeptidase activity"/>
    <property type="evidence" value="ECO:0007669"/>
    <property type="project" value="UniProtKB-KW"/>
</dbReference>
<evidence type="ECO:0000256" key="5">
    <source>
        <dbReference type="ARBA" id="ARBA00022723"/>
    </source>
</evidence>
<dbReference type="GO" id="GO:0006508">
    <property type="term" value="P:proteolysis"/>
    <property type="evidence" value="ECO:0007669"/>
    <property type="project" value="UniProtKB-KW"/>
</dbReference>
<dbReference type="Proteomes" id="UP000186351">
    <property type="component" value="Chromosome"/>
</dbReference>
<evidence type="ECO:0000313" key="12">
    <source>
        <dbReference type="Proteomes" id="UP000186351"/>
    </source>
</evidence>
<dbReference type="STRING" id="1796646.A4V02_08040"/>
<evidence type="ECO:0000256" key="7">
    <source>
        <dbReference type="ARBA" id="ARBA00022833"/>
    </source>
</evidence>
<reference evidence="12" key="1">
    <citation type="submission" date="2016-04" db="EMBL/GenBank/DDBJ databases">
        <title>Complete Genome Sequences of Twelve Strains of a Stable Defined Moderately Diverse Mouse Microbiota 2 (sDMDMm2).</title>
        <authorList>
            <person name="Uchimura Y."/>
            <person name="Wyss M."/>
            <person name="Brugiroux S."/>
            <person name="Limenitakis J.P."/>
            <person name="Stecher B."/>
            <person name="McCoy K.D."/>
            <person name="Macpherson A.J."/>
        </authorList>
    </citation>
    <scope>NUCLEOTIDE SEQUENCE [LARGE SCALE GENOMIC DNA]</scope>
    <source>
        <strain evidence="12">YL27</strain>
    </source>
</reference>
<evidence type="ECO:0000256" key="9">
    <source>
        <dbReference type="RuleBase" id="RU004386"/>
    </source>
</evidence>
<accession>A0A1Z2XL16</accession>
<proteinExistence type="inferred from homology"/>
<comment type="similarity">
    <text evidence="2 9">Belongs to the peptidase M18 family.</text>
</comment>
<dbReference type="Gene3D" id="2.30.250.10">
    <property type="entry name" value="Aminopeptidase i, Domain 2"/>
    <property type="match status" value="1"/>
</dbReference>
<evidence type="ECO:0000256" key="1">
    <source>
        <dbReference type="ARBA" id="ARBA00001947"/>
    </source>
</evidence>
<evidence type="ECO:0000256" key="6">
    <source>
        <dbReference type="ARBA" id="ARBA00022801"/>
    </source>
</evidence>
<evidence type="ECO:0000313" key="11">
    <source>
        <dbReference type="EMBL" id="ANU64801.1"/>
    </source>
</evidence>
<organism evidence="11 12">
    <name type="scientific">Muribaculum intestinale</name>
    <dbReference type="NCBI Taxonomy" id="1796646"/>
    <lineage>
        <taxon>Bacteria</taxon>
        <taxon>Pseudomonadati</taxon>
        <taxon>Bacteroidota</taxon>
        <taxon>Bacteroidia</taxon>
        <taxon>Bacteroidales</taxon>
        <taxon>Muribaculaceae</taxon>
        <taxon>Muribaculum</taxon>
    </lineage>
</organism>
<dbReference type="GO" id="GO:0008270">
    <property type="term" value="F:zinc ion binding"/>
    <property type="evidence" value="ECO:0007669"/>
    <property type="project" value="InterPro"/>
</dbReference>
<keyword evidence="8 9" id="KW-0482">Metalloprotease</keyword>
<keyword evidence="5 9" id="KW-0479">Metal-binding</keyword>
<keyword evidence="7 9" id="KW-0862">Zinc</keyword>
<dbReference type="InterPro" id="IPR001948">
    <property type="entry name" value="Peptidase_M18"/>
</dbReference>
<dbReference type="PANTHER" id="PTHR28570">
    <property type="entry name" value="ASPARTYL AMINOPEPTIDASE"/>
    <property type="match status" value="1"/>
</dbReference>
<name>A0A1B1SD87_9BACT</name>
<evidence type="ECO:0000256" key="10">
    <source>
        <dbReference type="RuleBase" id="RU004387"/>
    </source>
</evidence>
<evidence type="ECO:0000256" key="2">
    <source>
        <dbReference type="ARBA" id="ARBA00008290"/>
    </source>
</evidence>
<dbReference type="InterPro" id="IPR023358">
    <property type="entry name" value="Peptidase_M18_dom2"/>
</dbReference>
<protein>
    <recommendedName>
        <fullName evidence="10">M18 family aminopeptidase</fullName>
        <ecNumber evidence="10">3.4.11.-</ecNumber>
    </recommendedName>
</protein>
<dbReference type="SUPFAM" id="SSF101821">
    <property type="entry name" value="Aminopeptidase/glucanase lid domain"/>
    <property type="match status" value="1"/>
</dbReference>
<dbReference type="Pfam" id="PF02127">
    <property type="entry name" value="Peptidase_M18"/>
    <property type="match status" value="1"/>
</dbReference>
<dbReference type="EMBL" id="CP015402">
    <property type="protein sequence ID" value="ANU64801.1"/>
    <property type="molecule type" value="Genomic_DNA"/>
</dbReference>
<dbReference type="CDD" id="cd05658">
    <property type="entry name" value="M18_DAP"/>
    <property type="match status" value="1"/>
</dbReference>
<dbReference type="PRINTS" id="PR00932">
    <property type="entry name" value="AMINO1PTASE"/>
</dbReference>
<dbReference type="PANTHER" id="PTHR28570:SF3">
    <property type="entry name" value="ASPARTYL AMINOPEPTIDASE"/>
    <property type="match status" value="1"/>
</dbReference>
<dbReference type="KEGG" id="pary:A4V02_08040"/>
<dbReference type="Gene3D" id="3.40.630.10">
    <property type="entry name" value="Zn peptidases"/>
    <property type="match status" value="1"/>
</dbReference>
<evidence type="ECO:0000256" key="3">
    <source>
        <dbReference type="ARBA" id="ARBA00022438"/>
    </source>
</evidence>
<dbReference type="NCBIfam" id="NF002759">
    <property type="entry name" value="PRK02813.1"/>
    <property type="match status" value="1"/>
</dbReference>
<keyword evidence="12" id="KW-1185">Reference proteome</keyword>
<comment type="cofactor">
    <cofactor evidence="1 10">
        <name>Zn(2+)</name>
        <dbReference type="ChEBI" id="CHEBI:29105"/>
    </cofactor>
</comment>